<dbReference type="AlphaFoldDB" id="A0A8S2Y7N0"/>
<name>A0A8S2Y7N0_9BILA</name>
<dbReference type="InterPro" id="IPR008209">
    <property type="entry name" value="PEP_carboxykinase_GTP"/>
</dbReference>
<dbReference type="EMBL" id="CAJOBJ010095454">
    <property type="protein sequence ID" value="CAF4562364.1"/>
    <property type="molecule type" value="Genomic_DNA"/>
</dbReference>
<evidence type="ECO:0000313" key="6">
    <source>
        <dbReference type="Proteomes" id="UP000681720"/>
    </source>
</evidence>
<feature type="domain" description="Phosphoenolpyruvate carboxykinase C-terminal P-loop" evidence="1">
    <location>
        <begin position="1"/>
        <end position="79"/>
    </location>
</feature>
<dbReference type="Gene3D" id="3.90.228.20">
    <property type="match status" value="1"/>
</dbReference>
<dbReference type="PANTHER" id="PTHR11561:SF0">
    <property type="entry name" value="PHOSPHOENOLPYRUVATE CARBOXYKINASE [GTP]-RELATED"/>
    <property type="match status" value="1"/>
</dbReference>
<evidence type="ECO:0000259" key="1">
    <source>
        <dbReference type="Pfam" id="PF00821"/>
    </source>
</evidence>
<dbReference type="Pfam" id="PF00821">
    <property type="entry name" value="PEPCK_GTP"/>
    <property type="match status" value="1"/>
</dbReference>
<gene>
    <name evidence="2" type="ORF">BYL167_LOCUS32039</name>
    <name evidence="4" type="ORF">BYL167_LOCUS38413</name>
    <name evidence="3" type="ORF">GIL414_LOCUS36267</name>
    <name evidence="5" type="ORF">GIL414_LOCUS37303</name>
</gene>
<dbReference type="GO" id="GO:0005525">
    <property type="term" value="F:GTP binding"/>
    <property type="evidence" value="ECO:0007669"/>
    <property type="project" value="InterPro"/>
</dbReference>
<dbReference type="EMBL" id="CAJOBH010089658">
    <property type="protein sequence ID" value="CAF4558581.1"/>
    <property type="molecule type" value="Genomic_DNA"/>
</dbReference>
<dbReference type="GO" id="GO:0030145">
    <property type="term" value="F:manganese ion binding"/>
    <property type="evidence" value="ECO:0007669"/>
    <property type="project" value="TreeGrafter"/>
</dbReference>
<evidence type="ECO:0000313" key="2">
    <source>
        <dbReference type="EMBL" id="CAF4411984.1"/>
    </source>
</evidence>
<evidence type="ECO:0000313" key="5">
    <source>
        <dbReference type="EMBL" id="CAF4562364.1"/>
    </source>
</evidence>
<dbReference type="GO" id="GO:0019543">
    <property type="term" value="P:propionate catabolic process"/>
    <property type="evidence" value="ECO:0007669"/>
    <property type="project" value="TreeGrafter"/>
</dbReference>
<evidence type="ECO:0000313" key="3">
    <source>
        <dbReference type="EMBL" id="CAF4537271.1"/>
    </source>
</evidence>
<dbReference type="GO" id="GO:0071549">
    <property type="term" value="P:cellular response to dexamethasone stimulus"/>
    <property type="evidence" value="ECO:0007669"/>
    <property type="project" value="TreeGrafter"/>
</dbReference>
<comment type="caution">
    <text evidence="3">The sequence shown here is derived from an EMBL/GenBank/DDBJ whole genome shotgun (WGS) entry which is preliminary data.</text>
</comment>
<protein>
    <recommendedName>
        <fullName evidence="1">Phosphoenolpyruvate carboxykinase C-terminal P-loop domain-containing protein</fullName>
    </recommendedName>
</protein>
<reference evidence="3" key="1">
    <citation type="submission" date="2021-02" db="EMBL/GenBank/DDBJ databases">
        <authorList>
            <person name="Nowell W R."/>
        </authorList>
    </citation>
    <scope>NUCLEOTIDE SEQUENCE</scope>
</reference>
<proteinExistence type="predicted"/>
<dbReference type="PANTHER" id="PTHR11561">
    <property type="entry name" value="PHOSPHOENOLPYRUVATE CARBOXYKINASE"/>
    <property type="match status" value="1"/>
</dbReference>
<evidence type="ECO:0000313" key="4">
    <source>
        <dbReference type="EMBL" id="CAF4558581.1"/>
    </source>
</evidence>
<dbReference type="GO" id="GO:0071333">
    <property type="term" value="P:cellular response to glucose stimulus"/>
    <property type="evidence" value="ECO:0007669"/>
    <property type="project" value="TreeGrafter"/>
</dbReference>
<dbReference type="InterPro" id="IPR035077">
    <property type="entry name" value="PEP_carboxykinase_GTP_C"/>
</dbReference>
<accession>A0A8S2Y7N0</accession>
<feature type="non-terminal residue" evidence="3">
    <location>
        <position position="79"/>
    </location>
</feature>
<sequence>MRPFFGYNFGSYLAHWLSFGAKTGVHLPKIYHVNWFLRDSKTNEFLWSGFGENIRVIDWIFRRLTQQASGCKTPIGIIP</sequence>
<dbReference type="GO" id="GO:0006107">
    <property type="term" value="P:oxaloacetate metabolic process"/>
    <property type="evidence" value="ECO:0007669"/>
    <property type="project" value="TreeGrafter"/>
</dbReference>
<dbReference type="InterPro" id="IPR013035">
    <property type="entry name" value="PEP_carboxykinase_C"/>
</dbReference>
<dbReference type="EMBL" id="CAJOBJ010089826">
    <property type="protein sequence ID" value="CAF4537271.1"/>
    <property type="molecule type" value="Genomic_DNA"/>
</dbReference>
<dbReference type="Proteomes" id="UP000681720">
    <property type="component" value="Unassembled WGS sequence"/>
</dbReference>
<dbReference type="GO" id="GO:0004613">
    <property type="term" value="F:phosphoenolpyruvate carboxykinase (GTP) activity"/>
    <property type="evidence" value="ECO:0007669"/>
    <property type="project" value="TreeGrafter"/>
</dbReference>
<dbReference type="EMBL" id="CAJOBH010058178">
    <property type="protein sequence ID" value="CAF4411984.1"/>
    <property type="molecule type" value="Genomic_DNA"/>
</dbReference>
<dbReference type="GO" id="GO:0032869">
    <property type="term" value="P:cellular response to insulin stimulus"/>
    <property type="evidence" value="ECO:0007669"/>
    <property type="project" value="TreeGrafter"/>
</dbReference>
<dbReference type="GO" id="GO:0046327">
    <property type="term" value="P:glycerol biosynthetic process from pyruvate"/>
    <property type="evidence" value="ECO:0007669"/>
    <property type="project" value="TreeGrafter"/>
</dbReference>
<dbReference type="GO" id="GO:0005829">
    <property type="term" value="C:cytosol"/>
    <property type="evidence" value="ECO:0007669"/>
    <property type="project" value="TreeGrafter"/>
</dbReference>
<dbReference type="Proteomes" id="UP000681967">
    <property type="component" value="Unassembled WGS sequence"/>
</dbReference>
<dbReference type="GO" id="GO:0006094">
    <property type="term" value="P:gluconeogenesis"/>
    <property type="evidence" value="ECO:0007669"/>
    <property type="project" value="InterPro"/>
</dbReference>
<dbReference type="GO" id="GO:0042594">
    <property type="term" value="P:response to starvation"/>
    <property type="evidence" value="ECO:0007669"/>
    <property type="project" value="TreeGrafter"/>
</dbReference>
<dbReference type="SUPFAM" id="SSF53795">
    <property type="entry name" value="PEP carboxykinase-like"/>
    <property type="match status" value="1"/>
</dbReference>
<organism evidence="3 6">
    <name type="scientific">Rotaria magnacalcarata</name>
    <dbReference type="NCBI Taxonomy" id="392030"/>
    <lineage>
        <taxon>Eukaryota</taxon>
        <taxon>Metazoa</taxon>
        <taxon>Spiralia</taxon>
        <taxon>Gnathifera</taxon>
        <taxon>Rotifera</taxon>
        <taxon>Eurotatoria</taxon>
        <taxon>Bdelloidea</taxon>
        <taxon>Philodinida</taxon>
        <taxon>Philodinidae</taxon>
        <taxon>Rotaria</taxon>
    </lineage>
</organism>